<sequence>MKRFRTLLSTLAVAAMSLTGLAVAGAPASAATSCYGGAINLNYKLQSGYREYGPYTTSSRCNDINMRLTTDDGRSFLAACVVFVAHTTKCNNNDSYQIFGPPWGTVATDVKDGTKFVLRVRPYDSDAKNVNFQLAY</sequence>
<dbReference type="PROSITE" id="PS51257">
    <property type="entry name" value="PROKAR_LIPOPROTEIN"/>
    <property type="match status" value="1"/>
</dbReference>
<organism evidence="2 3">
    <name type="scientific">Micromonospora zhanjiangensis</name>
    <dbReference type="NCBI Taxonomy" id="1522057"/>
    <lineage>
        <taxon>Bacteria</taxon>
        <taxon>Bacillati</taxon>
        <taxon>Actinomycetota</taxon>
        <taxon>Actinomycetes</taxon>
        <taxon>Micromonosporales</taxon>
        <taxon>Micromonosporaceae</taxon>
        <taxon>Micromonospora</taxon>
    </lineage>
</organism>
<dbReference type="EMBL" id="JBHSBN010000028">
    <property type="protein sequence ID" value="MFC4109732.1"/>
    <property type="molecule type" value="Genomic_DNA"/>
</dbReference>
<keyword evidence="3" id="KW-1185">Reference proteome</keyword>
<dbReference type="RefSeq" id="WP_377551501.1">
    <property type="nucleotide sequence ID" value="NZ_JBHSBN010000028.1"/>
</dbReference>
<reference evidence="3" key="1">
    <citation type="journal article" date="2019" name="Int. J. Syst. Evol. Microbiol.">
        <title>The Global Catalogue of Microorganisms (GCM) 10K type strain sequencing project: providing services to taxonomists for standard genome sequencing and annotation.</title>
        <authorList>
            <consortium name="The Broad Institute Genomics Platform"/>
            <consortium name="The Broad Institute Genome Sequencing Center for Infectious Disease"/>
            <person name="Wu L."/>
            <person name="Ma J."/>
        </authorList>
    </citation>
    <scope>NUCLEOTIDE SEQUENCE [LARGE SCALE GENOMIC DNA]</scope>
    <source>
        <strain evidence="3">2902at01</strain>
    </source>
</reference>
<feature type="chain" id="PRO_5047224719" description="Secreted protein" evidence="1">
    <location>
        <begin position="25"/>
        <end position="136"/>
    </location>
</feature>
<evidence type="ECO:0000256" key="1">
    <source>
        <dbReference type="SAM" id="SignalP"/>
    </source>
</evidence>
<feature type="signal peptide" evidence="1">
    <location>
        <begin position="1"/>
        <end position="24"/>
    </location>
</feature>
<evidence type="ECO:0000313" key="3">
    <source>
        <dbReference type="Proteomes" id="UP001595868"/>
    </source>
</evidence>
<evidence type="ECO:0000313" key="2">
    <source>
        <dbReference type="EMBL" id="MFC4109732.1"/>
    </source>
</evidence>
<gene>
    <name evidence="2" type="ORF">ACFOX0_27860</name>
</gene>
<comment type="caution">
    <text evidence="2">The sequence shown here is derived from an EMBL/GenBank/DDBJ whole genome shotgun (WGS) entry which is preliminary data.</text>
</comment>
<proteinExistence type="predicted"/>
<accession>A0ABV8KUW4</accession>
<dbReference type="Proteomes" id="UP001595868">
    <property type="component" value="Unassembled WGS sequence"/>
</dbReference>
<name>A0ABV8KUW4_9ACTN</name>
<keyword evidence="1" id="KW-0732">Signal</keyword>
<evidence type="ECO:0008006" key="4">
    <source>
        <dbReference type="Google" id="ProtNLM"/>
    </source>
</evidence>
<protein>
    <recommendedName>
        <fullName evidence="4">Secreted protein</fullName>
    </recommendedName>
</protein>